<feature type="region of interest" description="Disordered" evidence="1">
    <location>
        <begin position="1"/>
        <end position="35"/>
    </location>
</feature>
<proteinExistence type="predicted"/>
<protein>
    <submittedName>
        <fullName evidence="3">SIP domain-containing protein</fullName>
    </submittedName>
</protein>
<dbReference type="Proteomes" id="UP000192422">
    <property type="component" value="Chromosome"/>
</dbReference>
<dbReference type="Gene3D" id="3.40.50.80">
    <property type="entry name" value="Nucleotide-binding domain of ferredoxin-NADP reductase (FNR) module"/>
    <property type="match status" value="1"/>
</dbReference>
<dbReference type="EMBL" id="CP053562">
    <property type="protein sequence ID" value="QPZ93150.1"/>
    <property type="molecule type" value="Genomic_DNA"/>
</dbReference>
<gene>
    <name evidence="3" type="ORF">AKL02_008715</name>
</gene>
<keyword evidence="4" id="KW-1185">Reference proteome</keyword>
<name>A0ABX6Z0W4_9RHOB</name>
<evidence type="ECO:0000313" key="3">
    <source>
        <dbReference type="EMBL" id="QPZ93150.1"/>
    </source>
</evidence>
<evidence type="ECO:0000313" key="4">
    <source>
        <dbReference type="Proteomes" id="UP000192422"/>
    </source>
</evidence>
<feature type="domain" description="SIP-like Rossmann fold" evidence="2">
    <location>
        <begin position="31"/>
        <end position="85"/>
    </location>
</feature>
<reference evidence="3 4" key="1">
    <citation type="submission" date="2020-05" db="EMBL/GenBank/DDBJ databases">
        <title>Thioclava electrotropha strain Elox9 finished genome.</title>
        <authorList>
            <person name="Rowe A.R."/>
            <person name="Wilbanks E.G."/>
        </authorList>
    </citation>
    <scope>NUCLEOTIDE SEQUENCE [LARGE SCALE GENOMIC DNA]</scope>
    <source>
        <strain evidence="3 4">Elox9</strain>
    </source>
</reference>
<organism evidence="3 4">
    <name type="scientific">Thioclava electrotropha</name>
    <dbReference type="NCBI Taxonomy" id="1549850"/>
    <lineage>
        <taxon>Bacteria</taxon>
        <taxon>Pseudomonadati</taxon>
        <taxon>Pseudomonadota</taxon>
        <taxon>Alphaproteobacteria</taxon>
        <taxon>Rhodobacterales</taxon>
        <taxon>Paracoccaceae</taxon>
        <taxon>Thioclava</taxon>
    </lineage>
</organism>
<dbReference type="InterPro" id="IPR007037">
    <property type="entry name" value="SIP_rossman_dom"/>
</dbReference>
<dbReference type="InterPro" id="IPR039261">
    <property type="entry name" value="FNR_nucleotide-bd"/>
</dbReference>
<sequence>MTPKHSDPYRGTGFVDRTQGVAPAQERRAHSKGLRITSRSRRIARMPRTFVWIAADASVPRALRDDLTARGHPKEWLKAAGYWIAGQADGSAKDL</sequence>
<evidence type="ECO:0000256" key="1">
    <source>
        <dbReference type="SAM" id="MobiDB-lite"/>
    </source>
</evidence>
<accession>A0ABX6Z0W4</accession>
<evidence type="ECO:0000259" key="2">
    <source>
        <dbReference type="Pfam" id="PF04954"/>
    </source>
</evidence>
<dbReference type="Pfam" id="PF04954">
    <property type="entry name" value="SIP"/>
    <property type="match status" value="1"/>
</dbReference>